<dbReference type="AlphaFoldDB" id="A0A4Q9PY63"/>
<organism evidence="2 3">
    <name type="scientific">Dichomitus squalens</name>
    <dbReference type="NCBI Taxonomy" id="114155"/>
    <lineage>
        <taxon>Eukaryota</taxon>
        <taxon>Fungi</taxon>
        <taxon>Dikarya</taxon>
        <taxon>Basidiomycota</taxon>
        <taxon>Agaricomycotina</taxon>
        <taxon>Agaricomycetes</taxon>
        <taxon>Polyporales</taxon>
        <taxon>Polyporaceae</taxon>
        <taxon>Dichomitus</taxon>
    </lineage>
</organism>
<feature type="transmembrane region" description="Helical" evidence="1">
    <location>
        <begin position="110"/>
        <end position="130"/>
    </location>
</feature>
<dbReference type="Proteomes" id="UP000292082">
    <property type="component" value="Unassembled WGS sequence"/>
</dbReference>
<reference evidence="2 3" key="1">
    <citation type="submission" date="2019-01" db="EMBL/GenBank/DDBJ databases">
        <title>Draft genome sequences of three monokaryotic isolates of the white-rot basidiomycete fungus Dichomitus squalens.</title>
        <authorList>
            <consortium name="DOE Joint Genome Institute"/>
            <person name="Lopez S.C."/>
            <person name="Andreopoulos B."/>
            <person name="Pangilinan J."/>
            <person name="Lipzen A."/>
            <person name="Riley R."/>
            <person name="Ahrendt S."/>
            <person name="Ng V."/>
            <person name="Barry K."/>
            <person name="Daum C."/>
            <person name="Grigoriev I.V."/>
            <person name="Hilden K.S."/>
            <person name="Makela M.R."/>
            <person name="de Vries R.P."/>
        </authorList>
    </citation>
    <scope>NUCLEOTIDE SEQUENCE [LARGE SCALE GENOMIC DNA]</scope>
    <source>
        <strain evidence="2 3">CBS 464.89</strain>
    </source>
</reference>
<feature type="transmembrane region" description="Helical" evidence="1">
    <location>
        <begin position="214"/>
        <end position="235"/>
    </location>
</feature>
<keyword evidence="3" id="KW-1185">Reference proteome</keyword>
<proteinExistence type="predicted"/>
<dbReference type="STRING" id="114155.A0A4Q9PY63"/>
<sequence length="290" mass="32366">MNSCSLDLAPSAFTNSRIIGLLLEAAFFGVFATTSAMGTWCLLIEKHLHTHLWRNRMLLALNALMFALALAHLALTTRMVLSDFSPSDGDMIDAMFQNDPISSPVGLAQFYMYVTQTVIGDIFMVYRLFVVWDIKNIWGKSIPIAMLVVDVACGYLLPRIPIAFFGVSFLSNALASALIMWRILNTKGAQTQDHWEWHSRAMFNLVRYRRAFEAIIQSAAIYSMTSISLLVTFFLGTEVSFVTCMNVFPPLIGFVFSLIILQMARKSVIEGPSQGRFSAAEIVALRPVIV</sequence>
<feature type="transmembrane region" description="Helical" evidence="1">
    <location>
        <begin position="247"/>
        <end position="264"/>
    </location>
</feature>
<feature type="transmembrane region" description="Helical" evidence="1">
    <location>
        <begin position="163"/>
        <end position="184"/>
    </location>
</feature>
<protein>
    <submittedName>
        <fullName evidence="2">Uncharacterized protein</fullName>
    </submittedName>
</protein>
<keyword evidence="1" id="KW-0472">Membrane</keyword>
<evidence type="ECO:0000256" key="1">
    <source>
        <dbReference type="SAM" id="Phobius"/>
    </source>
</evidence>
<feature type="transmembrane region" description="Helical" evidence="1">
    <location>
        <begin position="56"/>
        <end position="75"/>
    </location>
</feature>
<gene>
    <name evidence="2" type="ORF">BD310DRAFT_924959</name>
</gene>
<dbReference type="EMBL" id="ML145113">
    <property type="protein sequence ID" value="TBU59565.1"/>
    <property type="molecule type" value="Genomic_DNA"/>
</dbReference>
<name>A0A4Q9PY63_9APHY</name>
<accession>A0A4Q9PY63</accession>
<feature type="transmembrane region" description="Helical" evidence="1">
    <location>
        <begin position="137"/>
        <end position="157"/>
    </location>
</feature>
<keyword evidence="1" id="KW-0812">Transmembrane</keyword>
<evidence type="ECO:0000313" key="3">
    <source>
        <dbReference type="Proteomes" id="UP000292082"/>
    </source>
</evidence>
<evidence type="ECO:0000313" key="2">
    <source>
        <dbReference type="EMBL" id="TBU59565.1"/>
    </source>
</evidence>
<feature type="transmembrane region" description="Helical" evidence="1">
    <location>
        <begin position="18"/>
        <end position="44"/>
    </location>
</feature>
<keyword evidence="1" id="KW-1133">Transmembrane helix</keyword>